<gene>
    <name evidence="2" type="ORF">JAAARDRAFT_56928</name>
</gene>
<evidence type="ECO:0000313" key="2">
    <source>
        <dbReference type="EMBL" id="KDQ58922.1"/>
    </source>
</evidence>
<organism evidence="2 3">
    <name type="scientific">Jaapia argillacea MUCL 33604</name>
    <dbReference type="NCBI Taxonomy" id="933084"/>
    <lineage>
        <taxon>Eukaryota</taxon>
        <taxon>Fungi</taxon>
        <taxon>Dikarya</taxon>
        <taxon>Basidiomycota</taxon>
        <taxon>Agaricomycotina</taxon>
        <taxon>Agaricomycetes</taxon>
        <taxon>Agaricomycetidae</taxon>
        <taxon>Jaapiales</taxon>
        <taxon>Jaapiaceae</taxon>
        <taxon>Jaapia</taxon>
    </lineage>
</organism>
<dbReference type="Proteomes" id="UP000027265">
    <property type="component" value="Unassembled WGS sequence"/>
</dbReference>
<evidence type="ECO:0000256" key="1">
    <source>
        <dbReference type="SAM" id="MobiDB-lite"/>
    </source>
</evidence>
<dbReference type="AlphaFoldDB" id="A0A067Q638"/>
<name>A0A067Q638_9AGAM</name>
<keyword evidence="3" id="KW-1185">Reference proteome</keyword>
<dbReference type="EMBL" id="KL197716">
    <property type="protein sequence ID" value="KDQ58922.1"/>
    <property type="molecule type" value="Genomic_DNA"/>
</dbReference>
<reference evidence="3" key="1">
    <citation type="journal article" date="2014" name="Proc. Natl. Acad. Sci. U.S.A.">
        <title>Extensive sampling of basidiomycete genomes demonstrates inadequacy of the white-rot/brown-rot paradigm for wood decay fungi.</title>
        <authorList>
            <person name="Riley R."/>
            <person name="Salamov A.A."/>
            <person name="Brown D.W."/>
            <person name="Nagy L.G."/>
            <person name="Floudas D."/>
            <person name="Held B.W."/>
            <person name="Levasseur A."/>
            <person name="Lombard V."/>
            <person name="Morin E."/>
            <person name="Otillar R."/>
            <person name="Lindquist E.A."/>
            <person name="Sun H."/>
            <person name="LaButti K.M."/>
            <person name="Schmutz J."/>
            <person name="Jabbour D."/>
            <person name="Luo H."/>
            <person name="Baker S.E."/>
            <person name="Pisabarro A.G."/>
            <person name="Walton J.D."/>
            <person name="Blanchette R.A."/>
            <person name="Henrissat B."/>
            <person name="Martin F."/>
            <person name="Cullen D."/>
            <person name="Hibbett D.S."/>
            <person name="Grigoriev I.V."/>
        </authorList>
    </citation>
    <scope>NUCLEOTIDE SEQUENCE [LARGE SCALE GENOMIC DNA]</scope>
    <source>
        <strain evidence="3">MUCL 33604</strain>
    </source>
</reference>
<dbReference type="HOGENOM" id="CLU_897328_0_0_1"/>
<proteinExistence type="predicted"/>
<protein>
    <submittedName>
        <fullName evidence="2">Uncharacterized protein</fullName>
    </submittedName>
</protein>
<accession>A0A067Q638</accession>
<sequence>MGSEKKKAWRKPHNMINTVRVAQLMSALGFGQVDKENFKLLKDQVEGLAYQHLDMSLTWKSQDRDRLARFTEQALDSFDQFQGFEEDWTLELMVTKLLNNFRSASRNRRAGGRNVKSGEPEDEEPQRREATNRRLRGTNTSRSTTSSASASRTSATSSSSFPPSALPASCSMSRARIDSTSASPKSSLPSSTLDIPPPVEEFLRSFDIVGLYHVFASAGITGELQFQTLQSWSSEEEELFEHAVGEGNIMVYQRTQLRKALGLAK</sequence>
<feature type="region of interest" description="Disordered" evidence="1">
    <location>
        <begin position="105"/>
        <end position="196"/>
    </location>
</feature>
<dbReference type="InParanoid" id="A0A067Q638"/>
<feature type="compositionally biased region" description="Low complexity" evidence="1">
    <location>
        <begin position="179"/>
        <end position="193"/>
    </location>
</feature>
<evidence type="ECO:0000313" key="3">
    <source>
        <dbReference type="Proteomes" id="UP000027265"/>
    </source>
</evidence>
<feature type="compositionally biased region" description="Low complexity" evidence="1">
    <location>
        <begin position="140"/>
        <end position="171"/>
    </location>
</feature>